<gene>
    <name evidence="3" type="ORF">CJ673_04680</name>
</gene>
<dbReference type="InterPro" id="IPR003594">
    <property type="entry name" value="HATPase_dom"/>
</dbReference>
<dbReference type="Pfam" id="PF07695">
    <property type="entry name" value="7TMR-DISM_7TM"/>
    <property type="match status" value="1"/>
</dbReference>
<dbReference type="InterPro" id="IPR011495">
    <property type="entry name" value="Sig_transdc_His_kin_sub2_dim/P"/>
</dbReference>
<dbReference type="InterPro" id="IPR011622">
    <property type="entry name" value="7TMR_DISM_rcpt_extracell_dom2"/>
</dbReference>
<dbReference type="Proteomes" id="UP000238281">
    <property type="component" value="Unassembled WGS sequence"/>
</dbReference>
<evidence type="ECO:0000256" key="1">
    <source>
        <dbReference type="SAM" id="Phobius"/>
    </source>
</evidence>
<feature type="transmembrane region" description="Helical" evidence="1">
    <location>
        <begin position="281"/>
        <end position="302"/>
    </location>
</feature>
<dbReference type="PANTHER" id="PTHR43065">
    <property type="entry name" value="SENSOR HISTIDINE KINASE"/>
    <property type="match status" value="1"/>
</dbReference>
<feature type="transmembrane region" description="Helical" evidence="1">
    <location>
        <begin position="365"/>
        <end position="385"/>
    </location>
</feature>
<dbReference type="InterPro" id="IPR005467">
    <property type="entry name" value="His_kinase_dom"/>
</dbReference>
<dbReference type="InterPro" id="IPR011623">
    <property type="entry name" value="7TMR_DISM_rcpt_extracell_dom1"/>
</dbReference>
<sequence length="623" mass="73776">MLKSYYSKLREILKYLISIFLFINFLYANSSTLLLEDGLSFNENFEISYLKDSSNELNIQEVSNSNDFQKHSNKFSLGYLKDTVWIKVDLKNVSSKEDFILSINEHFYEKANMYYFDKSENLWKVLENGVFTPIKQRDIQTSKLAFDFKIQQNSSQTIFIELKAKYPYFGNISVYSKDYFFTSNLLNIDSFFILQFGILFIIIIFNLFLWISLKEKVYIYYVGYTFFALVYLINISGILIYFDLQHYIYKLHFSVSLCIIFLALFSIEYFEANKYFKASVFVIKILILLLFLFAFMMVAVSYSPWNNFMNHIITLILITLIISSIKIYRKGQYFLKYYIFAISIYFSSVIIFILFVTGILEYNYFYRYAYLYFLSLEIIVFALILSNRYNIIKNEQIKTQNELISLQINQNRLLENEVKKKTLKLTKLVKERELLVKEVFHRVKNNFHVITAFLWFESKKEGNKNRFIELINRIKSMSLIHEYLCNSKDLIDIDLKEYIDELVKTIVQTYSIPTLQINTNIEKTNIEFENMMSLGIIANEIISNSIKHHPKENNIVLEINCYKKNDSVILIIIDNGLGFDGNIQKTGLGLELIKDFINKLPNAKYSFYKENGTVFELSFKEKK</sequence>
<keyword evidence="1" id="KW-1133">Transmembrane helix</keyword>
<keyword evidence="1" id="KW-0472">Membrane</keyword>
<name>A0A2S9T7P6_9BACT</name>
<reference evidence="3 4" key="1">
    <citation type="submission" date="2017-09" db="EMBL/GenBank/DDBJ databases">
        <title>Reassesment of A. cryaerophilus.</title>
        <authorList>
            <person name="Perez-Cataluna A."/>
            <person name="Collado L."/>
            <person name="Salgado O."/>
            <person name="Lefinanco V."/>
            <person name="Figueras M.J."/>
        </authorList>
    </citation>
    <scope>NUCLEOTIDE SEQUENCE [LARGE SCALE GENOMIC DNA]</scope>
    <source>
        <strain evidence="3 4">LMG 10210</strain>
    </source>
</reference>
<dbReference type="PANTHER" id="PTHR43065:SF23">
    <property type="entry name" value="SENSOR HISTIDINE KINASE PDTAS"/>
    <property type="match status" value="1"/>
</dbReference>
<dbReference type="InterPro" id="IPR036890">
    <property type="entry name" value="HATPase_C_sf"/>
</dbReference>
<feature type="transmembrane region" description="Helical" evidence="1">
    <location>
        <begin position="248"/>
        <end position="269"/>
    </location>
</feature>
<feature type="domain" description="Histidine kinase" evidence="2">
    <location>
        <begin position="438"/>
        <end position="623"/>
    </location>
</feature>
<evidence type="ECO:0000313" key="4">
    <source>
        <dbReference type="Proteomes" id="UP000238281"/>
    </source>
</evidence>
<feature type="transmembrane region" description="Helical" evidence="1">
    <location>
        <begin position="308"/>
        <end position="325"/>
    </location>
</feature>
<organism evidence="3 4">
    <name type="scientific">Aliarcobacter cryaerophilus</name>
    <dbReference type="NCBI Taxonomy" id="28198"/>
    <lineage>
        <taxon>Bacteria</taxon>
        <taxon>Pseudomonadati</taxon>
        <taxon>Campylobacterota</taxon>
        <taxon>Epsilonproteobacteria</taxon>
        <taxon>Campylobacterales</taxon>
        <taxon>Arcobacteraceae</taxon>
        <taxon>Aliarcobacter</taxon>
    </lineage>
</organism>
<feature type="transmembrane region" description="Helical" evidence="1">
    <location>
        <begin position="337"/>
        <end position="359"/>
    </location>
</feature>
<protein>
    <recommendedName>
        <fullName evidence="2">Histidine kinase domain-containing protein</fullName>
    </recommendedName>
</protein>
<evidence type="ECO:0000313" key="3">
    <source>
        <dbReference type="EMBL" id="PRM94858.1"/>
    </source>
</evidence>
<dbReference type="Pfam" id="PF02518">
    <property type="entry name" value="HATPase_c"/>
    <property type="match status" value="1"/>
</dbReference>
<proteinExistence type="predicted"/>
<dbReference type="Pfam" id="PF07568">
    <property type="entry name" value="HisKA_2"/>
    <property type="match status" value="1"/>
</dbReference>
<dbReference type="Gene3D" id="2.60.40.2380">
    <property type="match status" value="1"/>
</dbReference>
<feature type="transmembrane region" description="Helical" evidence="1">
    <location>
        <begin position="12"/>
        <end position="30"/>
    </location>
</feature>
<evidence type="ECO:0000259" key="2">
    <source>
        <dbReference type="PROSITE" id="PS50109"/>
    </source>
</evidence>
<dbReference type="AlphaFoldDB" id="A0A2S9T7P6"/>
<dbReference type="SUPFAM" id="SSF55874">
    <property type="entry name" value="ATPase domain of HSP90 chaperone/DNA topoisomerase II/histidine kinase"/>
    <property type="match status" value="1"/>
</dbReference>
<accession>A0A2S9T7P6</accession>
<dbReference type="Gene3D" id="3.30.565.10">
    <property type="entry name" value="Histidine kinase-like ATPase, C-terminal domain"/>
    <property type="match status" value="1"/>
</dbReference>
<comment type="caution">
    <text evidence="3">The sequence shown here is derived from an EMBL/GenBank/DDBJ whole genome shotgun (WGS) entry which is preliminary data.</text>
</comment>
<dbReference type="PROSITE" id="PS50109">
    <property type="entry name" value="HIS_KIN"/>
    <property type="match status" value="1"/>
</dbReference>
<keyword evidence="1" id="KW-0812">Transmembrane</keyword>
<dbReference type="EMBL" id="NXGE01000002">
    <property type="protein sequence ID" value="PRM94858.1"/>
    <property type="molecule type" value="Genomic_DNA"/>
</dbReference>
<feature type="transmembrane region" description="Helical" evidence="1">
    <location>
        <begin position="191"/>
        <end position="211"/>
    </location>
</feature>
<dbReference type="Pfam" id="PF07696">
    <property type="entry name" value="7TMR-DISMED2"/>
    <property type="match status" value="1"/>
</dbReference>
<feature type="transmembrane region" description="Helical" evidence="1">
    <location>
        <begin position="218"/>
        <end position="242"/>
    </location>
</feature>